<reference evidence="1" key="1">
    <citation type="submission" date="2019-06" db="EMBL/GenBank/DDBJ databases">
        <authorList>
            <person name="Zheng W."/>
        </authorList>
    </citation>
    <scope>NUCLEOTIDE SEQUENCE</scope>
    <source>
        <strain evidence="1">QDHG01</strain>
    </source>
</reference>
<dbReference type="AlphaFoldDB" id="A0A8J8NHM5"/>
<dbReference type="EMBL" id="RRYP01016012">
    <property type="protein sequence ID" value="TNV75252.1"/>
    <property type="molecule type" value="Genomic_DNA"/>
</dbReference>
<organism evidence="1 2">
    <name type="scientific">Halteria grandinella</name>
    <dbReference type="NCBI Taxonomy" id="5974"/>
    <lineage>
        <taxon>Eukaryota</taxon>
        <taxon>Sar</taxon>
        <taxon>Alveolata</taxon>
        <taxon>Ciliophora</taxon>
        <taxon>Intramacronucleata</taxon>
        <taxon>Spirotrichea</taxon>
        <taxon>Stichotrichia</taxon>
        <taxon>Sporadotrichida</taxon>
        <taxon>Halteriidae</taxon>
        <taxon>Halteria</taxon>
    </lineage>
</organism>
<name>A0A8J8NHM5_HALGN</name>
<dbReference type="Proteomes" id="UP000785679">
    <property type="component" value="Unassembled WGS sequence"/>
</dbReference>
<evidence type="ECO:0000313" key="2">
    <source>
        <dbReference type="Proteomes" id="UP000785679"/>
    </source>
</evidence>
<sequence length="158" mass="18212">MNYSPFDLDHSEYSSPYVFPDQNQEVSPLDNFMQANPQPNKRESYALKFQEEDSEMIFTEHDDEVQQCFSEQHGVVRQGCSQIPEEPADLIPHIFSRHGKTGQKRDSEIKLVSNFIKGYEELIQSSAEAFPEMQASGNLEKIMSLNLRHMFGYANSQK</sequence>
<proteinExistence type="predicted"/>
<comment type="caution">
    <text evidence="1">The sequence shown here is derived from an EMBL/GenBank/DDBJ whole genome shotgun (WGS) entry which is preliminary data.</text>
</comment>
<protein>
    <submittedName>
        <fullName evidence="1">Uncharacterized protein</fullName>
    </submittedName>
</protein>
<gene>
    <name evidence="1" type="ORF">FGO68_gene8573</name>
</gene>
<evidence type="ECO:0000313" key="1">
    <source>
        <dbReference type="EMBL" id="TNV75252.1"/>
    </source>
</evidence>
<accession>A0A8J8NHM5</accession>
<keyword evidence="2" id="KW-1185">Reference proteome</keyword>